<reference evidence="2 3" key="1">
    <citation type="submission" date="2020-01" db="EMBL/GenBank/DDBJ databases">
        <authorList>
            <person name="Kim M.K."/>
        </authorList>
    </citation>
    <scope>NUCLEOTIDE SEQUENCE [LARGE SCALE GENOMIC DNA]</scope>
    <source>
        <strain evidence="2 3">172606-1</strain>
    </source>
</reference>
<protein>
    <submittedName>
        <fullName evidence="2">Uncharacterized protein</fullName>
    </submittedName>
</protein>
<organism evidence="2 3">
    <name type="scientific">Rhodocytophaga rosea</name>
    <dbReference type="NCBI Taxonomy" id="2704465"/>
    <lineage>
        <taxon>Bacteria</taxon>
        <taxon>Pseudomonadati</taxon>
        <taxon>Bacteroidota</taxon>
        <taxon>Cytophagia</taxon>
        <taxon>Cytophagales</taxon>
        <taxon>Rhodocytophagaceae</taxon>
        <taxon>Rhodocytophaga</taxon>
    </lineage>
</organism>
<proteinExistence type="predicted"/>
<evidence type="ECO:0000256" key="1">
    <source>
        <dbReference type="SAM" id="Coils"/>
    </source>
</evidence>
<sequence>MNTQNHLQAKAEQLREKLRKQQEEIHTAKQLQAEKEADELKLIFSADFPELYRLLLGSEATIAANVAPGKSKKSIIISLHKQVEIIYEELTRAKHKWSLRGKDYLPTQENSQPSDLTDEEKLIVSVADALS</sequence>
<dbReference type="Proteomes" id="UP000480178">
    <property type="component" value="Chromosome"/>
</dbReference>
<dbReference type="AlphaFoldDB" id="A0A6C0GEU7"/>
<dbReference type="RefSeq" id="WP_162442559.1">
    <property type="nucleotide sequence ID" value="NZ_CP048222.1"/>
</dbReference>
<keyword evidence="3" id="KW-1185">Reference proteome</keyword>
<dbReference type="KEGG" id="rhoz:GXP67_07460"/>
<dbReference type="EMBL" id="CP048222">
    <property type="protein sequence ID" value="QHT66505.1"/>
    <property type="molecule type" value="Genomic_DNA"/>
</dbReference>
<evidence type="ECO:0000313" key="2">
    <source>
        <dbReference type="EMBL" id="QHT66505.1"/>
    </source>
</evidence>
<evidence type="ECO:0000313" key="3">
    <source>
        <dbReference type="Proteomes" id="UP000480178"/>
    </source>
</evidence>
<accession>A0A6C0GEU7</accession>
<keyword evidence="1" id="KW-0175">Coiled coil</keyword>
<feature type="coiled-coil region" evidence="1">
    <location>
        <begin position="4"/>
        <end position="38"/>
    </location>
</feature>
<gene>
    <name evidence="2" type="ORF">GXP67_07460</name>
</gene>
<name>A0A6C0GEU7_9BACT</name>